<sequence>MSLLNGMFGLKEGRLTRGKRLPGPSGVPVFGSSPQLGKFTKIWDGFSELHEKYGSLVGVQIGSRYCLLVNNVEDIKEILINRATSFANRPDFLRFQAIFRWNRDLSVALSDWSTKQKTRRDILYGPLHPKGGVYLQTKIFDSISSQTILLIDFFREKNGEPLEPRWPILNAIGNVFYDFFCSKTFDWNDAVYLRTVNLYNEIFHELFQGFAIDFMPWLKPFYNKRLNELHALEAEISKFNSGMITEHEQSAAAYEVEPRDICDILVLYINSAANCDAVKKIKLDRTDLAVIIGDLIGGFPVVSNMVLWGIYMLANEPEVQNKLFEEYEVVCGSGIPGADHKKSLVYTEATMYEILRMVCSPIIPHVATQNTELQGYHIPKDTMVMFNICDLNFNPELWDKPAKFMPDRFICDGTLLKPDHFLPFGTGKRSCMGDGLVRHIVHLILSALIGQFRVRLAPSTPAVDYLDARGRVIMETEPKLMFEQRLNVSHHLQYCRV</sequence>
<keyword evidence="7 13" id="KW-0479">Metal-binding</keyword>
<dbReference type="InterPro" id="IPR036396">
    <property type="entry name" value="Cyt_P450_sf"/>
</dbReference>
<feature type="binding site" description="axial binding residue" evidence="13">
    <location>
        <position position="431"/>
    </location>
    <ligand>
        <name>heme</name>
        <dbReference type="ChEBI" id="CHEBI:30413"/>
    </ligand>
    <ligandPart>
        <name>Fe</name>
        <dbReference type="ChEBI" id="CHEBI:18248"/>
    </ligandPart>
</feature>
<evidence type="ECO:0000256" key="10">
    <source>
        <dbReference type="ARBA" id="ARBA00023002"/>
    </source>
</evidence>
<evidence type="ECO:0000313" key="16">
    <source>
        <dbReference type="Proteomes" id="UP000594260"/>
    </source>
</evidence>
<protein>
    <recommendedName>
        <fullName evidence="5">unspecific monooxygenase</fullName>
        <ecNumber evidence="5">1.14.14.1</ecNumber>
    </recommendedName>
</protein>
<dbReference type="SUPFAM" id="SSF48264">
    <property type="entry name" value="Cytochrome P450"/>
    <property type="match status" value="1"/>
</dbReference>
<dbReference type="GeneID" id="111246028"/>
<keyword evidence="11 13" id="KW-0408">Iron</keyword>
<comment type="similarity">
    <text evidence="4 14">Belongs to the cytochrome P450 family.</text>
</comment>
<dbReference type="PRINTS" id="PR00463">
    <property type="entry name" value="EP450I"/>
</dbReference>
<keyword evidence="12 14" id="KW-0503">Monooxygenase</keyword>
<proteinExistence type="inferred from homology"/>
<keyword evidence="10 14" id="KW-0560">Oxidoreductase</keyword>
<dbReference type="EnsemblMetazoa" id="XM_022795207">
    <property type="protein sequence ID" value="XP_022650942"/>
    <property type="gene ID" value="LOC111246028"/>
</dbReference>
<dbReference type="PANTHER" id="PTHR24289">
    <property type="entry name" value="STEROID 17-ALPHA-HYDROXYLASE/17,20 LYASE"/>
    <property type="match status" value="1"/>
</dbReference>
<dbReference type="PROSITE" id="PS00086">
    <property type="entry name" value="CYTOCHROME_P450"/>
    <property type="match status" value="1"/>
</dbReference>
<dbReference type="InParanoid" id="A0A7M7JEN9"/>
<reference evidence="15" key="1">
    <citation type="submission" date="2021-01" db="UniProtKB">
        <authorList>
            <consortium name="EnsemblMetazoa"/>
        </authorList>
    </citation>
    <scope>IDENTIFICATION</scope>
</reference>
<dbReference type="AlphaFoldDB" id="A0A7M7JEN9"/>
<evidence type="ECO:0000256" key="7">
    <source>
        <dbReference type="ARBA" id="ARBA00022723"/>
    </source>
</evidence>
<dbReference type="PRINTS" id="PR00385">
    <property type="entry name" value="P450"/>
</dbReference>
<dbReference type="GO" id="GO:0042446">
    <property type="term" value="P:hormone biosynthetic process"/>
    <property type="evidence" value="ECO:0007669"/>
    <property type="project" value="TreeGrafter"/>
</dbReference>
<comment type="cofactor">
    <cofactor evidence="1 13">
        <name>heme</name>
        <dbReference type="ChEBI" id="CHEBI:30413"/>
    </cofactor>
</comment>
<dbReference type="PANTHER" id="PTHR24289:SF21">
    <property type="entry name" value="CYTOCHROME P450 1A"/>
    <property type="match status" value="1"/>
</dbReference>
<dbReference type="RefSeq" id="XP_022650942.1">
    <property type="nucleotide sequence ID" value="XM_022795207.1"/>
</dbReference>
<dbReference type="KEGG" id="vde:111246028"/>
<accession>A0A7M7JEN9</accession>
<keyword evidence="9" id="KW-0492">Microsome</keyword>
<evidence type="ECO:0000256" key="14">
    <source>
        <dbReference type="RuleBase" id="RU000461"/>
    </source>
</evidence>
<dbReference type="Gene3D" id="1.10.630.10">
    <property type="entry name" value="Cytochrome P450"/>
    <property type="match status" value="1"/>
</dbReference>
<dbReference type="GO" id="GO:0005506">
    <property type="term" value="F:iron ion binding"/>
    <property type="evidence" value="ECO:0007669"/>
    <property type="project" value="InterPro"/>
</dbReference>
<evidence type="ECO:0000256" key="11">
    <source>
        <dbReference type="ARBA" id="ARBA00023004"/>
    </source>
</evidence>
<dbReference type="GO" id="GO:0005789">
    <property type="term" value="C:endoplasmic reticulum membrane"/>
    <property type="evidence" value="ECO:0007669"/>
    <property type="project" value="UniProtKB-SubCell"/>
</dbReference>
<dbReference type="Pfam" id="PF00067">
    <property type="entry name" value="p450"/>
    <property type="match status" value="1"/>
</dbReference>
<dbReference type="OrthoDB" id="1470350at2759"/>
<dbReference type="GO" id="GO:0004508">
    <property type="term" value="F:steroid 17-alpha-monooxygenase activity"/>
    <property type="evidence" value="ECO:0007669"/>
    <property type="project" value="TreeGrafter"/>
</dbReference>
<dbReference type="EC" id="1.14.14.1" evidence="5"/>
<keyword evidence="6 13" id="KW-0349">Heme</keyword>
<dbReference type="FunCoup" id="A0A7M7JEN9">
    <property type="interactions" value="11"/>
</dbReference>
<name>A0A7M7JEN9_VARDE</name>
<dbReference type="InterPro" id="IPR001128">
    <property type="entry name" value="Cyt_P450"/>
</dbReference>
<dbReference type="GO" id="GO:0042448">
    <property type="term" value="P:progesterone metabolic process"/>
    <property type="evidence" value="ECO:0007669"/>
    <property type="project" value="TreeGrafter"/>
</dbReference>
<dbReference type="OMA" id="KMSLIGC"/>
<comment type="subcellular location">
    <subcellularLocation>
        <location evidence="3">Endoplasmic reticulum membrane</location>
        <topology evidence="3">Peripheral membrane protein</topology>
    </subcellularLocation>
    <subcellularLocation>
        <location evidence="2">Microsome membrane</location>
        <topology evidence="2">Peripheral membrane protein</topology>
    </subcellularLocation>
</comment>
<dbReference type="GO" id="GO:0020037">
    <property type="term" value="F:heme binding"/>
    <property type="evidence" value="ECO:0007669"/>
    <property type="project" value="InterPro"/>
</dbReference>
<evidence type="ECO:0000256" key="13">
    <source>
        <dbReference type="PIRSR" id="PIRSR602401-1"/>
    </source>
</evidence>
<evidence type="ECO:0000256" key="12">
    <source>
        <dbReference type="ARBA" id="ARBA00023033"/>
    </source>
</evidence>
<evidence type="ECO:0000256" key="3">
    <source>
        <dbReference type="ARBA" id="ARBA00004406"/>
    </source>
</evidence>
<dbReference type="InterPro" id="IPR017972">
    <property type="entry name" value="Cyt_P450_CS"/>
</dbReference>
<evidence type="ECO:0000256" key="1">
    <source>
        <dbReference type="ARBA" id="ARBA00001971"/>
    </source>
</evidence>
<evidence type="ECO:0000256" key="4">
    <source>
        <dbReference type="ARBA" id="ARBA00010617"/>
    </source>
</evidence>
<evidence type="ECO:0000256" key="9">
    <source>
        <dbReference type="ARBA" id="ARBA00022848"/>
    </source>
</evidence>
<dbReference type="Proteomes" id="UP000594260">
    <property type="component" value="Unplaced"/>
</dbReference>
<evidence type="ECO:0000256" key="5">
    <source>
        <dbReference type="ARBA" id="ARBA00012109"/>
    </source>
</evidence>
<dbReference type="InterPro" id="IPR002401">
    <property type="entry name" value="Cyt_P450_E_grp-I"/>
</dbReference>
<evidence type="ECO:0000256" key="6">
    <source>
        <dbReference type="ARBA" id="ARBA00022617"/>
    </source>
</evidence>
<evidence type="ECO:0000256" key="2">
    <source>
        <dbReference type="ARBA" id="ARBA00004174"/>
    </source>
</evidence>
<keyword evidence="16" id="KW-1185">Reference proteome</keyword>
<evidence type="ECO:0000256" key="8">
    <source>
        <dbReference type="ARBA" id="ARBA00022824"/>
    </source>
</evidence>
<organism evidence="15 16">
    <name type="scientific">Varroa destructor</name>
    <name type="common">Honeybee mite</name>
    <dbReference type="NCBI Taxonomy" id="109461"/>
    <lineage>
        <taxon>Eukaryota</taxon>
        <taxon>Metazoa</taxon>
        <taxon>Ecdysozoa</taxon>
        <taxon>Arthropoda</taxon>
        <taxon>Chelicerata</taxon>
        <taxon>Arachnida</taxon>
        <taxon>Acari</taxon>
        <taxon>Parasitiformes</taxon>
        <taxon>Mesostigmata</taxon>
        <taxon>Gamasina</taxon>
        <taxon>Dermanyssoidea</taxon>
        <taxon>Varroidae</taxon>
        <taxon>Varroa</taxon>
    </lineage>
</organism>
<evidence type="ECO:0000313" key="15">
    <source>
        <dbReference type="EnsemblMetazoa" id="XP_022650942"/>
    </source>
</evidence>
<keyword evidence="8" id="KW-0256">Endoplasmic reticulum</keyword>